<evidence type="ECO:0000313" key="3">
    <source>
        <dbReference type="Proteomes" id="UP000009096"/>
    </source>
</evidence>
<dbReference type="KEGG" id="fvr:FVEG_14722"/>
<proteinExistence type="predicted"/>
<dbReference type="Proteomes" id="UP000009096">
    <property type="component" value="Chromosome 1"/>
</dbReference>
<dbReference type="RefSeq" id="XP_018743077.1">
    <property type="nucleotide sequence ID" value="XM_018903693.1"/>
</dbReference>
<dbReference type="AlphaFoldDB" id="W7LEC4"/>
<evidence type="ECO:0000313" key="2">
    <source>
        <dbReference type="EMBL" id="EWG36886.1"/>
    </source>
</evidence>
<gene>
    <name evidence="2" type="ORF">FVEG_14722</name>
</gene>
<feature type="region of interest" description="Disordered" evidence="1">
    <location>
        <begin position="21"/>
        <end position="43"/>
    </location>
</feature>
<name>W7LEC4_GIBM7</name>
<dbReference type="EMBL" id="CM000578">
    <property type="protein sequence ID" value="EWG36886.1"/>
    <property type="molecule type" value="Genomic_DNA"/>
</dbReference>
<dbReference type="EMBL" id="DS022242">
    <property type="protein sequence ID" value="EWG36886.1"/>
    <property type="molecule type" value="Genomic_DNA"/>
</dbReference>
<feature type="compositionally biased region" description="Basic and acidic residues" evidence="1">
    <location>
        <begin position="29"/>
        <end position="43"/>
    </location>
</feature>
<reference evidence="2 3" key="1">
    <citation type="journal article" date="2010" name="Nature">
        <title>Comparative genomics reveals mobile pathogenicity chromosomes in Fusarium.</title>
        <authorList>
            <person name="Ma L.J."/>
            <person name="van der Does H.C."/>
            <person name="Borkovich K.A."/>
            <person name="Coleman J.J."/>
            <person name="Daboussi M.J."/>
            <person name="Di Pietro A."/>
            <person name="Dufresne M."/>
            <person name="Freitag M."/>
            <person name="Grabherr M."/>
            <person name="Henrissat B."/>
            <person name="Houterman P.M."/>
            <person name="Kang S."/>
            <person name="Shim W.B."/>
            <person name="Woloshuk C."/>
            <person name="Xie X."/>
            <person name="Xu J.R."/>
            <person name="Antoniw J."/>
            <person name="Baker S.E."/>
            <person name="Bluhm B.H."/>
            <person name="Breakspear A."/>
            <person name="Brown D.W."/>
            <person name="Butchko R.A."/>
            <person name="Chapman S."/>
            <person name="Coulson R."/>
            <person name="Coutinho P.M."/>
            <person name="Danchin E.G."/>
            <person name="Diener A."/>
            <person name="Gale L.R."/>
            <person name="Gardiner D.M."/>
            <person name="Goff S."/>
            <person name="Hammond-Kosack K.E."/>
            <person name="Hilburn K."/>
            <person name="Hua-Van A."/>
            <person name="Jonkers W."/>
            <person name="Kazan K."/>
            <person name="Kodira C.D."/>
            <person name="Koehrsen M."/>
            <person name="Kumar L."/>
            <person name="Lee Y.H."/>
            <person name="Li L."/>
            <person name="Manners J.M."/>
            <person name="Miranda-Saavedra D."/>
            <person name="Mukherjee M."/>
            <person name="Park G."/>
            <person name="Park J."/>
            <person name="Park S.Y."/>
            <person name="Proctor R.H."/>
            <person name="Regev A."/>
            <person name="Ruiz-Roldan M.C."/>
            <person name="Sain D."/>
            <person name="Sakthikumar S."/>
            <person name="Sykes S."/>
            <person name="Schwartz D.C."/>
            <person name="Turgeon B.G."/>
            <person name="Wapinski I."/>
            <person name="Yoder O."/>
            <person name="Young S."/>
            <person name="Zeng Q."/>
            <person name="Zhou S."/>
            <person name="Galagan J."/>
            <person name="Cuomo C.A."/>
            <person name="Kistler H.C."/>
            <person name="Rep M."/>
        </authorList>
    </citation>
    <scope>NUCLEOTIDE SEQUENCE [LARGE SCALE GENOMIC DNA]</scope>
    <source>
        <strain evidence="3">M3125 / FGSC 7600</strain>
    </source>
</reference>
<sequence>MLNTWVGAVRISASWGVKALDTGRTTGRTHADSKREKVERSAP</sequence>
<evidence type="ECO:0000256" key="1">
    <source>
        <dbReference type="SAM" id="MobiDB-lite"/>
    </source>
</evidence>
<accession>W7LEC4</accession>
<keyword evidence="3" id="KW-1185">Reference proteome</keyword>
<protein>
    <submittedName>
        <fullName evidence="2">Uncharacterized protein</fullName>
    </submittedName>
</protein>
<dbReference type="GeneID" id="30071598"/>
<dbReference type="VEuPathDB" id="FungiDB:FVEG_14722"/>
<organism evidence="2 3">
    <name type="scientific">Gibberella moniliformis (strain M3125 / FGSC 7600)</name>
    <name type="common">Maize ear and stalk rot fungus</name>
    <name type="synonym">Fusarium verticillioides</name>
    <dbReference type="NCBI Taxonomy" id="334819"/>
    <lineage>
        <taxon>Eukaryota</taxon>
        <taxon>Fungi</taxon>
        <taxon>Dikarya</taxon>
        <taxon>Ascomycota</taxon>
        <taxon>Pezizomycotina</taxon>
        <taxon>Sordariomycetes</taxon>
        <taxon>Hypocreomycetidae</taxon>
        <taxon>Hypocreales</taxon>
        <taxon>Nectriaceae</taxon>
        <taxon>Fusarium</taxon>
        <taxon>Fusarium fujikuroi species complex</taxon>
    </lineage>
</organism>